<keyword evidence="1" id="KW-0732">Signal</keyword>
<feature type="domain" description="PKD" evidence="2">
    <location>
        <begin position="499"/>
        <end position="591"/>
    </location>
</feature>
<dbReference type="RefSeq" id="WP_214172597.1">
    <property type="nucleotide sequence ID" value="NZ_JAHCVJ010000007.1"/>
</dbReference>
<reference evidence="3 4" key="1">
    <citation type="submission" date="2021-05" db="EMBL/GenBank/DDBJ databases">
        <title>The draft genome of Geobacter pelophilus DSM 12255.</title>
        <authorList>
            <person name="Xu Z."/>
            <person name="Masuda Y."/>
            <person name="Itoh H."/>
            <person name="Senoo K."/>
        </authorList>
    </citation>
    <scope>NUCLEOTIDE SEQUENCE [LARGE SCALE GENOMIC DNA]</scope>
    <source>
        <strain evidence="3 4">DSM 12255</strain>
    </source>
</reference>
<organism evidence="3 4">
    <name type="scientific">Geoanaerobacter pelophilus</name>
    <dbReference type="NCBI Taxonomy" id="60036"/>
    <lineage>
        <taxon>Bacteria</taxon>
        <taxon>Pseudomonadati</taxon>
        <taxon>Thermodesulfobacteriota</taxon>
        <taxon>Desulfuromonadia</taxon>
        <taxon>Geobacterales</taxon>
        <taxon>Geobacteraceae</taxon>
        <taxon>Geoanaerobacter</taxon>
    </lineage>
</organism>
<dbReference type="PROSITE" id="PS50093">
    <property type="entry name" value="PKD"/>
    <property type="match status" value="2"/>
</dbReference>
<dbReference type="Pfam" id="PF18911">
    <property type="entry name" value="PKD_4"/>
    <property type="match status" value="2"/>
</dbReference>
<dbReference type="EMBL" id="JAHCVJ010000007">
    <property type="protein sequence ID" value="MBT0665827.1"/>
    <property type="molecule type" value="Genomic_DNA"/>
</dbReference>
<proteinExistence type="predicted"/>
<dbReference type="SUPFAM" id="SSF49265">
    <property type="entry name" value="Fibronectin type III"/>
    <property type="match status" value="1"/>
</dbReference>
<dbReference type="InterPro" id="IPR000601">
    <property type="entry name" value="PKD_dom"/>
</dbReference>
<name>A0AAW4LD68_9BACT</name>
<dbReference type="CDD" id="cd00146">
    <property type="entry name" value="PKD"/>
    <property type="match status" value="2"/>
</dbReference>
<dbReference type="InterPro" id="IPR022409">
    <property type="entry name" value="PKD/Chitinase_dom"/>
</dbReference>
<protein>
    <submittedName>
        <fullName evidence="3">PKD domain-containing protein</fullName>
    </submittedName>
</protein>
<dbReference type="SUPFAM" id="SSF49299">
    <property type="entry name" value="PKD domain"/>
    <property type="match status" value="2"/>
</dbReference>
<evidence type="ECO:0000256" key="1">
    <source>
        <dbReference type="SAM" id="SignalP"/>
    </source>
</evidence>
<feature type="signal peptide" evidence="1">
    <location>
        <begin position="1"/>
        <end position="26"/>
    </location>
</feature>
<dbReference type="SUPFAM" id="SSF48239">
    <property type="entry name" value="Terpenoid cyclases/Protein prenyltransferases"/>
    <property type="match status" value="1"/>
</dbReference>
<dbReference type="Proteomes" id="UP000811899">
    <property type="component" value="Unassembled WGS sequence"/>
</dbReference>
<dbReference type="InterPro" id="IPR036116">
    <property type="entry name" value="FN3_sf"/>
</dbReference>
<accession>A0AAW4LD68</accession>
<sequence length="798" mass="86782">MKVSQWLKNTLLLTAILSLLPLVAFADPPVVKTVPWVVTNPLIPHDTYSGKAIRLKGTSDVQGNNIKYTWDFGDGSPVATGTVTNQYNIEALHTYTDAVNKIFTATLTVQNTTTGETGSKNYFVRIQEKTLPVEVNIAIDEGLWELHKSMTRSTSGGLLYGNWSSWTGYYAIQGANVNAFEVNGHLEDGPVSNPYTETVKRGMNTLFTYLATQGTPVQTLGNPDSNGNGFGIRVNQGNEYYQGGAMMDAIIASGTPDKLATTGPVNVTGRKYKDIVQDMVDYYAYGQYDDVRYGGWRYGTNQFPDNSACQWAAIGMIPAERNWGLTVPAWVKTANANWLTYSQHPSTGWFGYTDINYIWGPFATTASGMVQLVFNGIGRGNPAWDKAETFMRNNFDGAGYSYPMKSQNYYGMFSFTKSLLLHQPPITKLHSTSGPVDIDWYAAEVAKGDPTDGIARALVNAQHADGYWWYHNPSGEQYPFETAWAIMMLKQTMFEAGAPVAVATATPNPGVAGQTINLSGSSSYHQDPAKTIVKWEWDLDNNGTFETVGPNVSKSWPVVGNYPVKLRVTDNNSPVKTAETTLTVLISIPPLAPTANAGGPYYFCPNKTWFLDGTKSINPDNGQSEPGMPVDYIKSYLWDLDGDNAFDDASTAQPDVTAFFTGKPLGAYLVSLKVTDNTAASFPSSGFGDLSSTASAEVVLKAATDPACNACTTLKAQPKSGKVGLTWLKKATAKSYNIYKSTTQGGPYTKIGTAPGSTIFYYDGNVVNNTTYYYVVREVGANGSEYCQSNEASAKPTL</sequence>
<feature type="chain" id="PRO_5043744714" evidence="1">
    <location>
        <begin position="27"/>
        <end position="798"/>
    </location>
</feature>
<dbReference type="SMART" id="SM00089">
    <property type="entry name" value="PKD"/>
    <property type="match status" value="2"/>
</dbReference>
<keyword evidence="4" id="KW-1185">Reference proteome</keyword>
<dbReference type="AlphaFoldDB" id="A0AAW4LD68"/>
<dbReference type="Gene3D" id="2.60.40.10">
    <property type="entry name" value="Immunoglobulins"/>
    <property type="match status" value="4"/>
</dbReference>
<dbReference type="InterPro" id="IPR008930">
    <property type="entry name" value="Terpenoid_cyclase/PrenylTrfase"/>
</dbReference>
<dbReference type="InterPro" id="IPR013783">
    <property type="entry name" value="Ig-like_fold"/>
</dbReference>
<evidence type="ECO:0000313" key="3">
    <source>
        <dbReference type="EMBL" id="MBT0665827.1"/>
    </source>
</evidence>
<gene>
    <name evidence="3" type="ORF">KI809_16070</name>
</gene>
<feature type="domain" description="PKD" evidence="2">
    <location>
        <begin position="63"/>
        <end position="131"/>
    </location>
</feature>
<dbReference type="InterPro" id="IPR035986">
    <property type="entry name" value="PKD_dom_sf"/>
</dbReference>
<evidence type="ECO:0000259" key="2">
    <source>
        <dbReference type="PROSITE" id="PS50093"/>
    </source>
</evidence>
<comment type="caution">
    <text evidence="3">The sequence shown here is derived from an EMBL/GenBank/DDBJ whole genome shotgun (WGS) entry which is preliminary data.</text>
</comment>
<evidence type="ECO:0000313" key="4">
    <source>
        <dbReference type="Proteomes" id="UP000811899"/>
    </source>
</evidence>